<dbReference type="Gene3D" id="1.10.10.10">
    <property type="entry name" value="Winged helix-like DNA-binding domain superfamily/Winged helix DNA-binding domain"/>
    <property type="match status" value="1"/>
</dbReference>
<proteinExistence type="predicted"/>
<organism evidence="2 3">
    <name type="scientific">Extensimonas vulgaris</name>
    <dbReference type="NCBI Taxonomy" id="1031594"/>
    <lineage>
        <taxon>Bacteria</taxon>
        <taxon>Pseudomonadati</taxon>
        <taxon>Pseudomonadota</taxon>
        <taxon>Betaproteobacteria</taxon>
        <taxon>Burkholderiales</taxon>
        <taxon>Comamonadaceae</taxon>
        <taxon>Extensimonas</taxon>
    </lineage>
</organism>
<evidence type="ECO:0000313" key="2">
    <source>
        <dbReference type="EMBL" id="RCX09414.1"/>
    </source>
</evidence>
<accession>A0A369APN6</accession>
<name>A0A369APN6_9BURK</name>
<keyword evidence="3" id="KW-1185">Reference proteome</keyword>
<dbReference type="InterPro" id="IPR001279">
    <property type="entry name" value="Metallo-B-lactamas"/>
</dbReference>
<evidence type="ECO:0000259" key="1">
    <source>
        <dbReference type="SMART" id="SM00849"/>
    </source>
</evidence>
<dbReference type="AlphaFoldDB" id="A0A369APN6"/>
<dbReference type="RefSeq" id="WP_114483291.1">
    <property type="nucleotide sequence ID" value="NZ_QPJU01000005.1"/>
</dbReference>
<dbReference type="EMBL" id="QPJU01000005">
    <property type="protein sequence ID" value="RCX09414.1"/>
    <property type="molecule type" value="Genomic_DNA"/>
</dbReference>
<dbReference type="GO" id="GO:0016787">
    <property type="term" value="F:hydrolase activity"/>
    <property type="evidence" value="ECO:0007669"/>
    <property type="project" value="UniProtKB-KW"/>
</dbReference>
<dbReference type="OrthoDB" id="9803916at2"/>
<dbReference type="InterPro" id="IPR036388">
    <property type="entry name" value="WH-like_DNA-bd_sf"/>
</dbReference>
<dbReference type="Gene3D" id="3.60.15.10">
    <property type="entry name" value="Ribonuclease Z/Hydroxyacylglutathione hydrolase-like"/>
    <property type="match status" value="1"/>
</dbReference>
<dbReference type="Proteomes" id="UP000252174">
    <property type="component" value="Unassembled WGS sequence"/>
</dbReference>
<reference evidence="2 3" key="1">
    <citation type="submission" date="2018-07" db="EMBL/GenBank/DDBJ databases">
        <title>Genomic Encyclopedia of Type Strains, Phase IV (KMG-IV): sequencing the most valuable type-strain genomes for metagenomic binning, comparative biology and taxonomic classification.</title>
        <authorList>
            <person name="Goeker M."/>
        </authorList>
    </citation>
    <scope>NUCLEOTIDE SEQUENCE [LARGE SCALE GENOMIC DNA]</scope>
    <source>
        <strain evidence="2 3">DSM 100911</strain>
    </source>
</reference>
<comment type="caution">
    <text evidence="2">The sequence shown here is derived from an EMBL/GenBank/DDBJ whole genome shotgun (WGS) entry which is preliminary data.</text>
</comment>
<evidence type="ECO:0000313" key="3">
    <source>
        <dbReference type="Proteomes" id="UP000252174"/>
    </source>
</evidence>
<feature type="domain" description="Metallo-beta-lactamase" evidence="1">
    <location>
        <begin position="46"/>
        <end position="257"/>
    </location>
</feature>
<dbReference type="SMART" id="SM00849">
    <property type="entry name" value="Lactamase_B"/>
    <property type="match status" value="1"/>
</dbReference>
<dbReference type="InterPro" id="IPR036866">
    <property type="entry name" value="RibonucZ/Hydroxyglut_hydro"/>
</dbReference>
<dbReference type="PANTHER" id="PTHR23131">
    <property type="entry name" value="ENDORIBONUCLEASE LACTB2"/>
    <property type="match status" value="1"/>
</dbReference>
<sequence>MNAPAAPAAVAAPADAEANTIAGLPLREVLPGILMFTLPVEYGIDHVNVYLIQDGAGWCLFDTGSDCASARQLWEQALAGPLQAGLSRIIVSHHHPDHMGLAVWLHERTGAPIWMRPEEAHVAEQMHVRRAEDQAECVRFICRHGLSEADAKAVVHDVLQASMACAVPEHIETIAPNARIAIGNHVFEALVLGGHSVAQVCLYEPNLKLLLTGDQLLERITPNIGVWPYGETDPLPRYLDSLRTIAKLDIAHVLPAHHRVYQAGVQRAHALVAHHERALRKFLAKLSAQGMNAAELGLAVYGDQHEVLHAYLAMGETLAHLLWLERQGHVRREETPALTRWYPGAKAAELPTLSLS</sequence>
<gene>
    <name evidence="2" type="ORF">DFR45_10543</name>
</gene>
<protein>
    <submittedName>
        <fullName evidence="2">Glyoxylase-like metal-dependent hydrolase (Beta-lactamase superfamily II)</fullName>
    </submittedName>
</protein>
<dbReference type="SUPFAM" id="SSF56281">
    <property type="entry name" value="Metallo-hydrolase/oxidoreductase"/>
    <property type="match status" value="1"/>
</dbReference>
<keyword evidence="2" id="KW-0378">Hydrolase</keyword>
<dbReference type="PANTHER" id="PTHR23131:SF4">
    <property type="entry name" value="METALLO-BETA-LACTAMASE SUPERFAMILY POTEIN"/>
    <property type="match status" value="1"/>
</dbReference>
<dbReference type="Pfam" id="PF00753">
    <property type="entry name" value="Lactamase_B"/>
    <property type="match status" value="1"/>
</dbReference>
<dbReference type="InterPro" id="IPR050662">
    <property type="entry name" value="Sec-metab_biosynth-thioest"/>
</dbReference>